<evidence type="ECO:0000256" key="1">
    <source>
        <dbReference type="ARBA" id="ARBA00009990"/>
    </source>
</evidence>
<dbReference type="PANTHER" id="PTHR36918">
    <property type="match status" value="1"/>
</dbReference>
<evidence type="ECO:0000256" key="7">
    <source>
        <dbReference type="SAM" id="MobiDB-lite"/>
    </source>
</evidence>
<keyword evidence="2 6" id="KW-0813">Transport</keyword>
<dbReference type="RefSeq" id="WP_275632063.1">
    <property type="nucleotide sequence ID" value="NZ_JARGYD010000002.1"/>
</dbReference>
<evidence type="ECO:0000256" key="3">
    <source>
        <dbReference type="ARBA" id="ARBA00022927"/>
    </source>
</evidence>
<dbReference type="PRINTS" id="PR01594">
    <property type="entry name" value="SECBCHAPRONE"/>
</dbReference>
<comment type="function">
    <text evidence="6">One of the proteins required for the normal export of preproteins out of the cell cytoplasm. It is a molecular chaperone that binds to a subset of precursor proteins, maintaining them in a translocation-competent state. It also specifically binds to its receptor SecA.</text>
</comment>
<proteinExistence type="inferred from homology"/>
<evidence type="ECO:0000313" key="8">
    <source>
        <dbReference type="EMBL" id="MFC3141685.1"/>
    </source>
</evidence>
<comment type="similarity">
    <text evidence="1 6">Belongs to the SecB family.</text>
</comment>
<dbReference type="HAMAP" id="MF_00821">
    <property type="entry name" value="SecB"/>
    <property type="match status" value="1"/>
</dbReference>
<dbReference type="SUPFAM" id="SSF54611">
    <property type="entry name" value="SecB-like"/>
    <property type="match status" value="1"/>
</dbReference>
<dbReference type="EMBL" id="JBHRTB010000010">
    <property type="protein sequence ID" value="MFC3141685.1"/>
    <property type="molecule type" value="Genomic_DNA"/>
</dbReference>
<reference evidence="9" key="1">
    <citation type="journal article" date="2019" name="Int. J. Syst. Evol. Microbiol.">
        <title>The Global Catalogue of Microorganisms (GCM) 10K type strain sequencing project: providing services to taxonomists for standard genome sequencing and annotation.</title>
        <authorList>
            <consortium name="The Broad Institute Genomics Platform"/>
            <consortium name="The Broad Institute Genome Sequencing Center for Infectious Disease"/>
            <person name="Wu L."/>
            <person name="Ma J."/>
        </authorList>
    </citation>
    <scope>NUCLEOTIDE SEQUENCE [LARGE SCALE GENOMIC DNA]</scope>
    <source>
        <strain evidence="9">KCTC 52366</strain>
    </source>
</reference>
<name>A0ABV7GNJ5_9RHOB</name>
<gene>
    <name evidence="6 8" type="primary">secB</name>
    <name evidence="8" type="ORF">ACFOGP_03145</name>
</gene>
<dbReference type="Gene3D" id="3.10.420.10">
    <property type="entry name" value="SecB-like"/>
    <property type="match status" value="1"/>
</dbReference>
<keyword evidence="3 6" id="KW-0653">Protein transport</keyword>
<dbReference type="NCBIfam" id="TIGR00809">
    <property type="entry name" value="secB"/>
    <property type="match status" value="1"/>
</dbReference>
<dbReference type="Pfam" id="PF02556">
    <property type="entry name" value="SecB"/>
    <property type="match status" value="1"/>
</dbReference>
<keyword evidence="9" id="KW-1185">Reference proteome</keyword>
<dbReference type="InterPro" id="IPR003708">
    <property type="entry name" value="SecB"/>
</dbReference>
<dbReference type="PANTHER" id="PTHR36918:SF1">
    <property type="entry name" value="PROTEIN-EXPORT PROTEIN SECB"/>
    <property type="match status" value="1"/>
</dbReference>
<evidence type="ECO:0000256" key="4">
    <source>
        <dbReference type="ARBA" id="ARBA00023010"/>
    </source>
</evidence>
<comment type="caution">
    <text evidence="8">The sequence shown here is derived from an EMBL/GenBank/DDBJ whole genome shotgun (WGS) entry which is preliminary data.</text>
</comment>
<evidence type="ECO:0000256" key="2">
    <source>
        <dbReference type="ARBA" id="ARBA00022448"/>
    </source>
</evidence>
<protein>
    <recommendedName>
        <fullName evidence="6">Protein-export protein SecB</fullName>
    </recommendedName>
</protein>
<feature type="compositionally biased region" description="Polar residues" evidence="7">
    <location>
        <begin position="1"/>
        <end position="11"/>
    </location>
</feature>
<feature type="region of interest" description="Disordered" evidence="7">
    <location>
        <begin position="1"/>
        <end position="21"/>
    </location>
</feature>
<keyword evidence="6" id="KW-0963">Cytoplasm</keyword>
<keyword evidence="4 6" id="KW-0811">Translocation</keyword>
<accession>A0ABV7GNJ5</accession>
<comment type="subunit">
    <text evidence="6">Homotetramer, a dimer of dimers. One homotetramer interacts with 1 SecA dimer.</text>
</comment>
<dbReference type="NCBIfam" id="NF004392">
    <property type="entry name" value="PRK05751.1-3"/>
    <property type="match status" value="1"/>
</dbReference>
<evidence type="ECO:0000256" key="5">
    <source>
        <dbReference type="ARBA" id="ARBA00023186"/>
    </source>
</evidence>
<evidence type="ECO:0000313" key="9">
    <source>
        <dbReference type="Proteomes" id="UP001595632"/>
    </source>
</evidence>
<sequence length="177" mass="19725">MAENGETTAPATNGDAAQAQPKAPQMRILAQFIRDLSFENILSQKGLSGDVKPQISVQVGLDAKRRPTEGQYEVSTKYTVTSKNEGTDDTLFVMELDYAGLFHIDNVPDEQMHPFLMIECPRMLFPFARRIVSDMTRDGGFPPVNLDNVDFVAIYRQQIAQRMQQQAAAAEADQKLS</sequence>
<keyword evidence="5 6" id="KW-0143">Chaperone</keyword>
<evidence type="ECO:0000256" key="6">
    <source>
        <dbReference type="HAMAP-Rule" id="MF_00821"/>
    </source>
</evidence>
<organism evidence="8 9">
    <name type="scientific">Psychromarinibacter halotolerans</name>
    <dbReference type="NCBI Taxonomy" id="1775175"/>
    <lineage>
        <taxon>Bacteria</taxon>
        <taxon>Pseudomonadati</taxon>
        <taxon>Pseudomonadota</taxon>
        <taxon>Alphaproteobacteria</taxon>
        <taxon>Rhodobacterales</taxon>
        <taxon>Paracoccaceae</taxon>
        <taxon>Psychromarinibacter</taxon>
    </lineage>
</organism>
<dbReference type="InterPro" id="IPR035958">
    <property type="entry name" value="SecB-like_sf"/>
</dbReference>
<comment type="subcellular location">
    <subcellularLocation>
        <location evidence="6">Cytoplasm</location>
    </subcellularLocation>
</comment>
<dbReference type="Proteomes" id="UP001595632">
    <property type="component" value="Unassembled WGS sequence"/>
</dbReference>